<reference evidence="1" key="1">
    <citation type="journal article" date="2023" name="Antibiotics">
        <title>Genomic Characterization of Antibiotic-Resistant Campylobacterales Isolated from Chilean Poultry Meat.</title>
        <authorList>
            <person name="Concha-Toloza M."/>
            <person name="Lopez-Cantillo M."/>
            <person name="Molina-Mora J.A."/>
            <person name="Collado L."/>
        </authorList>
    </citation>
    <scope>NUCLEOTIDE SEQUENCE</scope>
    <source>
        <strain evidence="1">FR1p153A2</strain>
    </source>
</reference>
<dbReference type="Proteomes" id="UP001237501">
    <property type="component" value="Unassembled WGS sequence"/>
</dbReference>
<dbReference type="Pfam" id="PF06821">
    <property type="entry name" value="Ser_hydrolase"/>
    <property type="match status" value="1"/>
</dbReference>
<evidence type="ECO:0000313" key="2">
    <source>
        <dbReference type="Proteomes" id="UP001237501"/>
    </source>
</evidence>
<dbReference type="PANTHER" id="PTHR15394">
    <property type="entry name" value="SERINE HYDROLASE RBBP9"/>
    <property type="match status" value="1"/>
</dbReference>
<dbReference type="EMBL" id="JAQTJK010000004">
    <property type="protein sequence ID" value="MDK2041036.1"/>
    <property type="molecule type" value="Genomic_DNA"/>
</dbReference>
<sequence length="189" mass="21737">MSKRVLILHGLNGSDYPHWQSQLAMDLIKENFIVSFPSFPSRDNPKLQEWKDFLKKEIKHFNPDIVVCHSLGNILWFHTCDELDIKLDKLMLVAPVRNEVLEDAKTFFPYPIAKDLKANEIIMAASTNDPYLTVEEAIRLQSKLNIGMKIMENAGHINAASGFGKLDCALDWIKREDECEINEELNKDH</sequence>
<proteinExistence type="predicted"/>
<dbReference type="InterPro" id="IPR029058">
    <property type="entry name" value="AB_hydrolase_fold"/>
</dbReference>
<evidence type="ECO:0000313" key="1">
    <source>
        <dbReference type="EMBL" id="MDK2041036.1"/>
    </source>
</evidence>
<gene>
    <name evidence="1" type="ORF">PT517_04485</name>
</gene>
<keyword evidence="1" id="KW-0378">Hydrolase</keyword>
<dbReference type="PANTHER" id="PTHR15394:SF3">
    <property type="entry name" value="SERINE HYDROLASE RBBP9"/>
    <property type="match status" value="1"/>
</dbReference>
<dbReference type="AlphaFoldDB" id="A0AAW6VFC7"/>
<name>A0AAW6VFC7_9BACT</name>
<comment type="caution">
    <text evidence="1">The sequence shown here is derived from an EMBL/GenBank/DDBJ whole genome shotgun (WGS) entry which is preliminary data.</text>
</comment>
<dbReference type="GO" id="GO:0016787">
    <property type="term" value="F:hydrolase activity"/>
    <property type="evidence" value="ECO:0007669"/>
    <property type="project" value="UniProtKB-KW"/>
</dbReference>
<dbReference type="InterPro" id="IPR010662">
    <property type="entry name" value="RBBP9/YdeN"/>
</dbReference>
<protein>
    <submittedName>
        <fullName evidence="1">Alpha/beta hydrolase</fullName>
    </submittedName>
</protein>
<accession>A0AAW6VFC7</accession>
<dbReference type="SUPFAM" id="SSF53474">
    <property type="entry name" value="alpha/beta-Hydrolases"/>
    <property type="match status" value="1"/>
</dbReference>
<dbReference type="RefSeq" id="WP_152059890.1">
    <property type="nucleotide sequence ID" value="NZ_CABVSN010000008.1"/>
</dbReference>
<reference evidence="1" key="2">
    <citation type="submission" date="2023-02" db="EMBL/GenBank/DDBJ databases">
        <authorList>
            <person name="Concha-Toloza M."/>
            <person name="Lopez-Cantillo M."/>
            <person name="Molina-Mora J."/>
            <person name="Collado L."/>
        </authorList>
    </citation>
    <scope>NUCLEOTIDE SEQUENCE</scope>
    <source>
        <strain evidence="1">FR1p153A2</strain>
    </source>
</reference>
<dbReference type="Gene3D" id="3.40.50.1820">
    <property type="entry name" value="alpha/beta hydrolase"/>
    <property type="match status" value="1"/>
</dbReference>
<organism evidence="1 2">
    <name type="scientific">Aliarcobacter butzleri</name>
    <dbReference type="NCBI Taxonomy" id="28197"/>
    <lineage>
        <taxon>Bacteria</taxon>
        <taxon>Pseudomonadati</taxon>
        <taxon>Campylobacterota</taxon>
        <taxon>Epsilonproteobacteria</taxon>
        <taxon>Campylobacterales</taxon>
        <taxon>Arcobacteraceae</taxon>
        <taxon>Aliarcobacter</taxon>
    </lineage>
</organism>